<gene>
    <name evidence="2" type="ORF">BBK36DRAFT_1163941</name>
</gene>
<feature type="compositionally biased region" description="Basic and acidic residues" evidence="1">
    <location>
        <begin position="97"/>
        <end position="124"/>
    </location>
</feature>
<dbReference type="AlphaFoldDB" id="A0A2T4AWR6"/>
<feature type="compositionally biased region" description="Basic and acidic residues" evidence="1">
    <location>
        <begin position="1"/>
        <end position="16"/>
    </location>
</feature>
<evidence type="ECO:0000313" key="3">
    <source>
        <dbReference type="Proteomes" id="UP000241546"/>
    </source>
</evidence>
<evidence type="ECO:0000313" key="2">
    <source>
        <dbReference type="EMBL" id="PTB61500.1"/>
    </source>
</evidence>
<organism evidence="2 3">
    <name type="scientific">Trichoderma citrinoviride</name>
    <dbReference type="NCBI Taxonomy" id="58853"/>
    <lineage>
        <taxon>Eukaryota</taxon>
        <taxon>Fungi</taxon>
        <taxon>Dikarya</taxon>
        <taxon>Ascomycota</taxon>
        <taxon>Pezizomycotina</taxon>
        <taxon>Sordariomycetes</taxon>
        <taxon>Hypocreomycetidae</taxon>
        <taxon>Hypocreales</taxon>
        <taxon>Hypocreaceae</taxon>
        <taxon>Trichoderma</taxon>
    </lineage>
</organism>
<sequence length="124" mass="13589">MGHSEDPPILPRRDTSSSRASIEVAQQAVDFTKQSEKLSHQALENASPAIAVQADFITPRDPVIVTSDGNRLPGVPLEEAHKLNVLREELQGQLDNGRAKKQAEASESAEHHQPMLGGERQKEH</sequence>
<dbReference type="EMBL" id="KZ680453">
    <property type="protein sequence ID" value="PTB61500.1"/>
    <property type="molecule type" value="Genomic_DNA"/>
</dbReference>
<dbReference type="Proteomes" id="UP000241546">
    <property type="component" value="Unassembled WGS sequence"/>
</dbReference>
<feature type="region of interest" description="Disordered" evidence="1">
    <location>
        <begin position="89"/>
        <end position="124"/>
    </location>
</feature>
<proteinExistence type="predicted"/>
<dbReference type="GeneID" id="36602712"/>
<accession>A0A2T4AWR6</accession>
<dbReference type="OrthoDB" id="6130531at2759"/>
<keyword evidence="3" id="KW-1185">Reference proteome</keyword>
<feature type="region of interest" description="Disordered" evidence="1">
    <location>
        <begin position="1"/>
        <end position="20"/>
    </location>
</feature>
<evidence type="ECO:0000256" key="1">
    <source>
        <dbReference type="SAM" id="MobiDB-lite"/>
    </source>
</evidence>
<reference evidence="3" key="1">
    <citation type="submission" date="2016-07" db="EMBL/GenBank/DDBJ databases">
        <title>Multiple horizontal gene transfer events from other fungi enriched the ability of initially mycotrophic Trichoderma (Ascomycota) to feed on dead plant biomass.</title>
        <authorList>
            <consortium name="DOE Joint Genome Institute"/>
            <person name="Atanasova L."/>
            <person name="Chenthamara K."/>
            <person name="Zhang J."/>
            <person name="Grujic M."/>
            <person name="Henrissat B."/>
            <person name="Kuo A."/>
            <person name="Aerts A."/>
            <person name="Salamov A."/>
            <person name="Lipzen A."/>
            <person name="Labutti K."/>
            <person name="Barry K."/>
            <person name="Miao Y."/>
            <person name="Rahimi M.J."/>
            <person name="Shen Q."/>
            <person name="Grigoriev I.V."/>
            <person name="Kubicek C.P."/>
            <person name="Druzhinina I.S."/>
        </authorList>
    </citation>
    <scope>NUCLEOTIDE SEQUENCE [LARGE SCALE GENOMIC DNA]</scope>
    <source>
        <strain evidence="3">TUCIM 6016</strain>
    </source>
</reference>
<dbReference type="RefSeq" id="XP_024744820.1">
    <property type="nucleotide sequence ID" value="XM_024894594.1"/>
</dbReference>
<protein>
    <submittedName>
        <fullName evidence="2">Uncharacterized protein</fullName>
    </submittedName>
</protein>
<name>A0A2T4AWR6_9HYPO</name>